<feature type="domain" description="3D" evidence="3">
    <location>
        <begin position="108"/>
        <end position="166"/>
    </location>
</feature>
<evidence type="ECO:0000313" key="4">
    <source>
        <dbReference type="EMBL" id="MFG6272123.1"/>
    </source>
</evidence>
<dbReference type="PANTHER" id="PTHR39160:SF4">
    <property type="entry name" value="RESUSCITATION-PROMOTING FACTOR RPFB"/>
    <property type="match status" value="1"/>
</dbReference>
<dbReference type="GO" id="GO:0019867">
    <property type="term" value="C:outer membrane"/>
    <property type="evidence" value="ECO:0007669"/>
    <property type="project" value="InterPro"/>
</dbReference>
<dbReference type="Gene3D" id="1.10.101.10">
    <property type="entry name" value="PGBD-like superfamily/PGBD"/>
    <property type="match status" value="1"/>
</dbReference>
<dbReference type="GO" id="GO:0004553">
    <property type="term" value="F:hydrolase activity, hydrolyzing O-glycosyl compounds"/>
    <property type="evidence" value="ECO:0007669"/>
    <property type="project" value="InterPro"/>
</dbReference>
<dbReference type="OrthoDB" id="9798935at2"/>
<proteinExistence type="predicted"/>
<name>A0A848BME1_9FIRM</name>
<reference evidence="5 6" key="1">
    <citation type="submission" date="2020-04" db="EMBL/GenBank/DDBJ databases">
        <authorList>
            <person name="Hitch T.C.A."/>
            <person name="Wylensek D."/>
            <person name="Clavel T."/>
        </authorList>
    </citation>
    <scope>NUCLEOTIDE SEQUENCE [LARGE SCALE GENOMIC DNA]</scope>
    <source>
        <strain evidence="5 6">Oil-RF-744-FAT-WT-6-1</strain>
    </source>
</reference>
<dbReference type="Proteomes" id="UP001605989">
    <property type="component" value="Unassembled WGS sequence"/>
</dbReference>
<comment type="caution">
    <text evidence="5">The sequence shown here is derived from an EMBL/GenBank/DDBJ whole genome shotgun (WGS) entry which is preliminary data.</text>
</comment>
<evidence type="ECO:0000313" key="6">
    <source>
        <dbReference type="Proteomes" id="UP000591071"/>
    </source>
</evidence>
<evidence type="ECO:0000259" key="3">
    <source>
        <dbReference type="Pfam" id="PF06725"/>
    </source>
</evidence>
<evidence type="ECO:0000313" key="5">
    <source>
        <dbReference type="EMBL" id="NME27421.1"/>
    </source>
</evidence>
<keyword evidence="1" id="KW-0732">Signal</keyword>
<gene>
    <name evidence="4" type="ORF">ACGTZG_02870</name>
    <name evidence="5" type="ORF">HF872_02085</name>
</gene>
<dbReference type="PANTHER" id="PTHR39160">
    <property type="entry name" value="CELL WALL-BINDING PROTEIN YOCH"/>
    <property type="match status" value="1"/>
</dbReference>
<dbReference type="GO" id="GO:0009254">
    <property type="term" value="P:peptidoglycan turnover"/>
    <property type="evidence" value="ECO:0007669"/>
    <property type="project" value="InterPro"/>
</dbReference>
<dbReference type="InterPro" id="IPR036365">
    <property type="entry name" value="PGBD-like_sf"/>
</dbReference>
<evidence type="ECO:0000259" key="2">
    <source>
        <dbReference type="Pfam" id="PF01471"/>
    </source>
</evidence>
<dbReference type="RefSeq" id="WP_072235729.1">
    <property type="nucleotide sequence ID" value="NZ_CP011940.1"/>
</dbReference>
<sequence>MGMTGSVVQSVQYMLIDTGYLSDGADGVFGSGTQSAVRRFQADHGLDADGVVGTQTMQALADASGREVPEESGSYQYSMVMDATAYTADDPGNSGITAGGHRLTHGLVSVDPDVIPLGTRLYIEGYGDAIADDTGGAIVGNRIDLGMDDRDEALNFGRQNVVVHVL</sequence>
<accession>A0A848BME1</accession>
<dbReference type="Gene3D" id="2.40.40.10">
    <property type="entry name" value="RlpA-like domain"/>
    <property type="match status" value="1"/>
</dbReference>
<dbReference type="InterPro" id="IPR010611">
    <property type="entry name" value="3D_dom"/>
</dbReference>
<dbReference type="EMBL" id="JBIEKR010000002">
    <property type="protein sequence ID" value="MFG6272123.1"/>
    <property type="molecule type" value="Genomic_DNA"/>
</dbReference>
<reference evidence="4 7" key="2">
    <citation type="submission" date="2024-10" db="EMBL/GenBank/DDBJ databases">
        <authorList>
            <person name="Sang B.-I."/>
            <person name="Prabhaharan D."/>
        </authorList>
    </citation>
    <scope>NUCLEOTIDE SEQUENCE [LARGE SCALE GENOMIC DNA]</scope>
    <source>
        <strain evidence="4 7">MH</strain>
    </source>
</reference>
<dbReference type="SUPFAM" id="SSF47090">
    <property type="entry name" value="PGBD-like"/>
    <property type="match status" value="1"/>
</dbReference>
<dbReference type="Pfam" id="PF01471">
    <property type="entry name" value="PG_binding_1"/>
    <property type="match status" value="1"/>
</dbReference>
<keyword evidence="7" id="KW-1185">Reference proteome</keyword>
<dbReference type="InterPro" id="IPR002477">
    <property type="entry name" value="Peptidoglycan-bd-like"/>
</dbReference>
<organism evidence="5 6">
    <name type="scientific">Megasphaera hexanoica</name>
    <dbReference type="NCBI Taxonomy" id="1675036"/>
    <lineage>
        <taxon>Bacteria</taxon>
        <taxon>Bacillati</taxon>
        <taxon>Bacillota</taxon>
        <taxon>Negativicutes</taxon>
        <taxon>Veillonellales</taxon>
        <taxon>Veillonellaceae</taxon>
        <taxon>Megasphaera</taxon>
    </lineage>
</organism>
<feature type="domain" description="Peptidoglycan binding-like" evidence="2">
    <location>
        <begin position="5"/>
        <end position="60"/>
    </location>
</feature>
<dbReference type="EMBL" id="JABAFG010000002">
    <property type="protein sequence ID" value="NME27421.1"/>
    <property type="molecule type" value="Genomic_DNA"/>
</dbReference>
<dbReference type="InterPro" id="IPR051933">
    <property type="entry name" value="Resuscitation_pf_RpfB"/>
</dbReference>
<dbReference type="CDD" id="cd22786">
    <property type="entry name" value="DPBB_YuiC-like"/>
    <property type="match status" value="1"/>
</dbReference>
<dbReference type="Proteomes" id="UP000591071">
    <property type="component" value="Unassembled WGS sequence"/>
</dbReference>
<dbReference type="Pfam" id="PF06725">
    <property type="entry name" value="3D"/>
    <property type="match status" value="1"/>
</dbReference>
<dbReference type="AlphaFoldDB" id="A0A848BME1"/>
<evidence type="ECO:0000256" key="1">
    <source>
        <dbReference type="ARBA" id="ARBA00022729"/>
    </source>
</evidence>
<evidence type="ECO:0000313" key="7">
    <source>
        <dbReference type="Proteomes" id="UP001605989"/>
    </source>
</evidence>
<dbReference type="InterPro" id="IPR036366">
    <property type="entry name" value="PGBDSf"/>
</dbReference>
<dbReference type="InterPro" id="IPR036908">
    <property type="entry name" value="RlpA-like_sf"/>
</dbReference>
<protein>
    <submittedName>
        <fullName evidence="4">Peptidoglycan-binding protein</fullName>
    </submittedName>
</protein>
<dbReference type="SUPFAM" id="SSF50685">
    <property type="entry name" value="Barwin-like endoglucanases"/>
    <property type="match status" value="1"/>
</dbReference>